<feature type="compositionally biased region" description="Acidic residues" evidence="1">
    <location>
        <begin position="439"/>
        <end position="452"/>
    </location>
</feature>
<dbReference type="Gene3D" id="3.30.70.270">
    <property type="match status" value="3"/>
</dbReference>
<feature type="compositionally biased region" description="Basic and acidic residues" evidence="1">
    <location>
        <begin position="15"/>
        <end position="32"/>
    </location>
</feature>
<proteinExistence type="predicted"/>
<dbReference type="InterPro" id="IPR043128">
    <property type="entry name" value="Rev_trsase/Diguanyl_cyclase"/>
</dbReference>
<dbReference type="AlphaFoldDB" id="A0A6L2M8I8"/>
<reference evidence="3" key="1">
    <citation type="journal article" date="2019" name="Sci. Rep.">
        <title>Draft genome of Tanacetum cinerariifolium, the natural source of mosquito coil.</title>
        <authorList>
            <person name="Yamashiro T."/>
            <person name="Shiraishi A."/>
            <person name="Satake H."/>
            <person name="Nakayama K."/>
        </authorList>
    </citation>
    <scope>NUCLEOTIDE SEQUENCE</scope>
</reference>
<dbReference type="PANTHER" id="PTHR34072">
    <property type="entry name" value="ENZYMATIC POLYPROTEIN-RELATED"/>
    <property type="match status" value="1"/>
</dbReference>
<feature type="compositionally biased region" description="Basic and acidic residues" evidence="1">
    <location>
        <begin position="514"/>
        <end position="523"/>
    </location>
</feature>
<feature type="compositionally biased region" description="Acidic residues" evidence="1">
    <location>
        <begin position="460"/>
        <end position="495"/>
    </location>
</feature>
<dbReference type="Pfam" id="PF17919">
    <property type="entry name" value="RT_RNaseH_2"/>
    <property type="match status" value="1"/>
</dbReference>
<dbReference type="InterPro" id="IPR041577">
    <property type="entry name" value="RT_RNaseH_2"/>
</dbReference>
<feature type="region of interest" description="Disordered" evidence="1">
    <location>
        <begin position="372"/>
        <end position="537"/>
    </location>
</feature>
<dbReference type="InterPro" id="IPR043502">
    <property type="entry name" value="DNA/RNA_pol_sf"/>
</dbReference>
<sequence length="984" mass="109845">MEAGFLNGKSASKKGGLDAKVKNIEGKPLGKDGKPLKSILKSVKVNLNQALLDRVPSMSLKGVGMDNHKSDYSGTSEGVKSDSINEDNTMPIHTTPITEPVQDVNDNQHSALGLDVRNQSNPRKVQVSVLTKDEKVVGANVTIPLSVVNEIIDKFDNTLYGYFIGVRVLGKWIKFDCNKLVMESIVVAIPLPKGKEHYLEALDVEYEWWPPRCSKCKFFSHEDDYCPVREKKANFGLSSRASGVRDNEGKQVKKGANKAAKAKQGFRFSKPKNNFTYLPVSTKEDTPKLNANSSKEGSIGAAKEPLESPKLMDKNSVLELNTNIDNVVVNNTKSAPVVVKGSNKGKSDESEVEEVSFPYGKPCGGFIDELEDDLDYYDGYEAQGFNKEPEAPKEAPPSSDYVPRPKHPPSLDYVPGPEHPPLSVYVAEPEYPEYLVPLNDEEDPEEDLEEDHADYPADGGDGDDESFDDDDDDDDADEDEEASEDEDDDEEEEDYLAPTDSSAIPIVDLVPSARDTKASETDKSASTPPSPKSPQIVIPLSQTRLRKARKTIRAASPPLLLPSTSHRTDIPKAKMPPQKRACFTTLASEFEVKESSAAAAARQLGPTLEADLRQDRAFKPKTMQEAIEFATKLMDQKILTLAERQAENKRKFNDTSRNNQTNNNHSKETMWNGLILSNCSKLRNRNQGNQARNGNAIARAYDVGTTRTNPNSNVVTGTFLLNNRYALILFDTDADRSLVSTAFSSLIDIIPTTLDHGYDVKLADVKNCYPLPRMYDLFDQLQGLSVYSKIDLRSGYHQLKSKQKHKEHLKLILELLKKKRLYAKFSKYEFWIPKVQFLGHVIDSLVGYYRRFIEGLSNTAKSMTKLTQKKVKFDWGDKEEAAFQLIKQKLCSAPILALPGGSKDFIVYCDASIKGLGTVLMQREKKELNMRQRRWLELLSDYDCNHPGKANVVDDALSRKERIKPLWVRALVIGLDLPKQILEA</sequence>
<feature type="region of interest" description="Disordered" evidence="1">
    <location>
        <begin position="62"/>
        <end position="87"/>
    </location>
</feature>
<dbReference type="SUPFAM" id="SSF56672">
    <property type="entry name" value="DNA/RNA polymerases"/>
    <property type="match status" value="1"/>
</dbReference>
<feature type="region of interest" description="Disordered" evidence="1">
    <location>
        <begin position="647"/>
        <end position="667"/>
    </location>
</feature>
<evidence type="ECO:0000313" key="3">
    <source>
        <dbReference type="EMBL" id="GEU69557.1"/>
    </source>
</evidence>
<organism evidence="3">
    <name type="scientific">Tanacetum cinerariifolium</name>
    <name type="common">Dalmatian daisy</name>
    <name type="synonym">Chrysanthemum cinerariifolium</name>
    <dbReference type="NCBI Taxonomy" id="118510"/>
    <lineage>
        <taxon>Eukaryota</taxon>
        <taxon>Viridiplantae</taxon>
        <taxon>Streptophyta</taxon>
        <taxon>Embryophyta</taxon>
        <taxon>Tracheophyta</taxon>
        <taxon>Spermatophyta</taxon>
        <taxon>Magnoliopsida</taxon>
        <taxon>eudicotyledons</taxon>
        <taxon>Gunneridae</taxon>
        <taxon>Pentapetalae</taxon>
        <taxon>asterids</taxon>
        <taxon>campanulids</taxon>
        <taxon>Asterales</taxon>
        <taxon>Asteraceae</taxon>
        <taxon>Asteroideae</taxon>
        <taxon>Anthemideae</taxon>
        <taxon>Anthemidinae</taxon>
        <taxon>Tanacetum</taxon>
    </lineage>
</organism>
<gene>
    <name evidence="3" type="ORF">Tci_041535</name>
</gene>
<feature type="region of interest" description="Disordered" evidence="1">
    <location>
        <begin position="1"/>
        <end position="32"/>
    </location>
</feature>
<comment type="caution">
    <text evidence="3">The sequence shown here is derived from an EMBL/GenBank/DDBJ whole genome shotgun (WGS) entry which is preliminary data.</text>
</comment>
<accession>A0A6L2M8I8</accession>
<feature type="region of interest" description="Disordered" evidence="1">
    <location>
        <begin position="277"/>
        <end position="305"/>
    </location>
</feature>
<dbReference type="EMBL" id="BKCJ010005957">
    <property type="protein sequence ID" value="GEU69557.1"/>
    <property type="molecule type" value="Genomic_DNA"/>
</dbReference>
<name>A0A6L2M8I8_TANCI</name>
<dbReference type="PANTHER" id="PTHR34072:SF52">
    <property type="entry name" value="RIBONUCLEASE H"/>
    <property type="match status" value="1"/>
</dbReference>
<feature type="compositionally biased region" description="Low complexity" evidence="1">
    <location>
        <begin position="655"/>
        <end position="664"/>
    </location>
</feature>
<protein>
    <recommendedName>
        <fullName evidence="2">Reverse transcriptase/retrotransposon-derived protein RNase H-like domain-containing protein</fullName>
    </recommendedName>
</protein>
<feature type="domain" description="Reverse transcriptase/retrotransposon-derived protein RNase H-like" evidence="2">
    <location>
        <begin position="875"/>
        <end position="926"/>
    </location>
</feature>
<dbReference type="Pfam" id="PF08284">
    <property type="entry name" value="RVP_2"/>
    <property type="match status" value="1"/>
</dbReference>
<evidence type="ECO:0000259" key="2">
    <source>
        <dbReference type="Pfam" id="PF17919"/>
    </source>
</evidence>
<evidence type="ECO:0000256" key="1">
    <source>
        <dbReference type="SAM" id="MobiDB-lite"/>
    </source>
</evidence>